<dbReference type="EMBL" id="CP094534">
    <property type="protein sequence ID" value="UOE32605.1"/>
    <property type="molecule type" value="Genomic_DNA"/>
</dbReference>
<dbReference type="SUPFAM" id="SSF160631">
    <property type="entry name" value="SMI1/KNR4-like"/>
    <property type="match status" value="1"/>
</dbReference>
<dbReference type="Proteomes" id="UP000831390">
    <property type="component" value="Chromosome"/>
</dbReference>
<organism evidence="1 2">
    <name type="scientific">Hymenobacter monticola</name>
    <dbReference type="NCBI Taxonomy" id="1705399"/>
    <lineage>
        <taxon>Bacteria</taxon>
        <taxon>Pseudomonadati</taxon>
        <taxon>Bacteroidota</taxon>
        <taxon>Cytophagia</taxon>
        <taxon>Cytophagales</taxon>
        <taxon>Hymenobacteraceae</taxon>
        <taxon>Hymenobacter</taxon>
    </lineage>
</organism>
<dbReference type="RefSeq" id="WP_243511482.1">
    <property type="nucleotide sequence ID" value="NZ_CP094534.1"/>
</dbReference>
<gene>
    <name evidence="1" type="ORF">MTP16_15875</name>
</gene>
<accession>A0ABY4B7D6</accession>
<dbReference type="InterPro" id="IPR037883">
    <property type="entry name" value="Knr4/Smi1-like_sf"/>
</dbReference>
<name>A0ABY4B7D6_9BACT</name>
<evidence type="ECO:0000313" key="1">
    <source>
        <dbReference type="EMBL" id="UOE32605.1"/>
    </source>
</evidence>
<keyword evidence="2" id="KW-1185">Reference proteome</keyword>
<evidence type="ECO:0008006" key="3">
    <source>
        <dbReference type="Google" id="ProtNLM"/>
    </source>
</evidence>
<proteinExistence type="predicted"/>
<dbReference type="Gene3D" id="3.40.1580.10">
    <property type="entry name" value="SMI1/KNR4-like"/>
    <property type="match status" value="1"/>
</dbReference>
<sequence length="114" mass="12936">MIPQHQQDFLDTLDFTPPEEYLSYLFAAESTYEFGGAYLIEADELVQLNKDYHADDFCPGYFLIGSDGGGEAFAIEKATGNFIITSFIGHDEETPIVVGRTWPEFLEYLETEYV</sequence>
<protein>
    <recommendedName>
        <fullName evidence="3">SMI1/KNR4 family protein</fullName>
    </recommendedName>
</protein>
<reference evidence="1 2" key="1">
    <citation type="submission" date="2022-03" db="EMBL/GenBank/DDBJ databases">
        <title>Hymenobactersp. isolated from the air.</title>
        <authorList>
            <person name="Won M."/>
            <person name="Kwon S.-W."/>
        </authorList>
    </citation>
    <scope>NUCLEOTIDE SEQUENCE [LARGE SCALE GENOMIC DNA]</scope>
    <source>
        <strain evidence="1 2">KACC 22596</strain>
    </source>
</reference>
<evidence type="ECO:0000313" key="2">
    <source>
        <dbReference type="Proteomes" id="UP000831390"/>
    </source>
</evidence>